<evidence type="ECO:0000259" key="6">
    <source>
        <dbReference type="PROSITE" id="PS50801"/>
    </source>
</evidence>
<dbReference type="Pfam" id="PF13466">
    <property type="entry name" value="STAS_2"/>
    <property type="match status" value="1"/>
</dbReference>
<dbReference type="InterPro" id="IPR058548">
    <property type="entry name" value="MlaB-like_STAS"/>
</dbReference>
<dbReference type="InterPro" id="IPR014322">
    <property type="entry name" value="RNA_pol_sigma-B/F/G"/>
</dbReference>
<dbReference type="Pfam" id="PF04545">
    <property type="entry name" value="Sigma70_r4"/>
    <property type="match status" value="1"/>
</dbReference>
<dbReference type="InterPro" id="IPR002645">
    <property type="entry name" value="STAS_dom"/>
</dbReference>
<dbReference type="CDD" id="cd06171">
    <property type="entry name" value="Sigma70_r4"/>
    <property type="match status" value="1"/>
</dbReference>
<evidence type="ECO:0000256" key="1">
    <source>
        <dbReference type="ARBA" id="ARBA00023015"/>
    </source>
</evidence>
<reference evidence="7" key="2">
    <citation type="submission" date="2020-09" db="EMBL/GenBank/DDBJ databases">
        <authorList>
            <person name="Sun Q."/>
            <person name="Ohkuma M."/>
        </authorList>
    </citation>
    <scope>NUCLEOTIDE SEQUENCE</scope>
    <source>
        <strain evidence="7">JCM 19831</strain>
    </source>
</reference>
<dbReference type="NCBIfam" id="TIGR02937">
    <property type="entry name" value="sigma70-ECF"/>
    <property type="match status" value="1"/>
</dbReference>
<dbReference type="GO" id="GO:0006352">
    <property type="term" value="P:DNA-templated transcription initiation"/>
    <property type="evidence" value="ECO:0007669"/>
    <property type="project" value="InterPro"/>
</dbReference>
<evidence type="ECO:0000313" key="8">
    <source>
        <dbReference type="Proteomes" id="UP000642070"/>
    </source>
</evidence>
<dbReference type="EMBL" id="BMPI01000013">
    <property type="protein sequence ID" value="GGM27553.1"/>
    <property type="molecule type" value="Genomic_DNA"/>
</dbReference>
<evidence type="ECO:0000256" key="2">
    <source>
        <dbReference type="ARBA" id="ARBA00023082"/>
    </source>
</evidence>
<gene>
    <name evidence="7" type="ORF">GCM10007977_030990</name>
</gene>
<dbReference type="InterPro" id="IPR007627">
    <property type="entry name" value="RNA_pol_sigma70_r2"/>
</dbReference>
<dbReference type="InterPro" id="IPR000943">
    <property type="entry name" value="RNA_pol_sigma70"/>
</dbReference>
<feature type="domain" description="STAS" evidence="6">
    <location>
        <begin position="27"/>
        <end position="106"/>
    </location>
</feature>
<keyword evidence="4" id="KW-0804">Transcription</keyword>
<dbReference type="SUPFAM" id="SSF88946">
    <property type="entry name" value="Sigma2 domain of RNA polymerase sigma factors"/>
    <property type="match status" value="1"/>
</dbReference>
<dbReference type="GO" id="GO:0016987">
    <property type="term" value="F:sigma factor activity"/>
    <property type="evidence" value="ECO:0007669"/>
    <property type="project" value="UniProtKB-KW"/>
</dbReference>
<organism evidence="7 8">
    <name type="scientific">Dactylosporangium sucinum</name>
    <dbReference type="NCBI Taxonomy" id="1424081"/>
    <lineage>
        <taxon>Bacteria</taxon>
        <taxon>Bacillati</taxon>
        <taxon>Actinomycetota</taxon>
        <taxon>Actinomycetes</taxon>
        <taxon>Micromonosporales</taxon>
        <taxon>Micromonosporaceae</taxon>
        <taxon>Dactylosporangium</taxon>
    </lineage>
</organism>
<keyword evidence="1" id="KW-0805">Transcription regulation</keyword>
<dbReference type="AlphaFoldDB" id="A0A917TL50"/>
<dbReference type="GO" id="GO:0003677">
    <property type="term" value="F:DNA binding"/>
    <property type="evidence" value="ECO:0007669"/>
    <property type="project" value="UniProtKB-KW"/>
</dbReference>
<dbReference type="Pfam" id="PF04539">
    <property type="entry name" value="Sigma70_r3"/>
    <property type="match status" value="1"/>
</dbReference>
<dbReference type="Pfam" id="PF04542">
    <property type="entry name" value="Sigma70_r2"/>
    <property type="match status" value="1"/>
</dbReference>
<evidence type="ECO:0000256" key="3">
    <source>
        <dbReference type="ARBA" id="ARBA00023125"/>
    </source>
</evidence>
<keyword evidence="2" id="KW-0731">Sigma factor</keyword>
<dbReference type="PANTHER" id="PTHR30385:SF4">
    <property type="entry name" value="RNA POLYMERASE SIGMA-E FACTOR"/>
    <property type="match status" value="1"/>
</dbReference>
<dbReference type="InterPro" id="IPR007624">
    <property type="entry name" value="RNA_pol_sigma70_r3"/>
</dbReference>
<dbReference type="SUPFAM" id="SSF88659">
    <property type="entry name" value="Sigma3 and sigma4 domains of RNA polymerase sigma factors"/>
    <property type="match status" value="2"/>
</dbReference>
<dbReference type="Gene3D" id="3.30.750.24">
    <property type="entry name" value="STAS domain"/>
    <property type="match status" value="1"/>
</dbReference>
<proteinExistence type="predicted"/>
<evidence type="ECO:0000256" key="4">
    <source>
        <dbReference type="ARBA" id="ARBA00023163"/>
    </source>
</evidence>
<comment type="caution">
    <text evidence="7">The sequence shown here is derived from an EMBL/GenBank/DDBJ whole genome shotgun (WGS) entry which is preliminary data.</text>
</comment>
<dbReference type="InterPro" id="IPR014284">
    <property type="entry name" value="RNA_pol_sigma-70_dom"/>
</dbReference>
<accession>A0A917TL50</accession>
<dbReference type="InterPro" id="IPR013324">
    <property type="entry name" value="RNA_pol_sigma_r3/r4-like"/>
</dbReference>
<keyword evidence="8" id="KW-1185">Reference proteome</keyword>
<reference evidence="7" key="1">
    <citation type="journal article" date="2014" name="Int. J. Syst. Evol. Microbiol.">
        <title>Complete genome sequence of Corynebacterium casei LMG S-19264T (=DSM 44701T), isolated from a smear-ripened cheese.</title>
        <authorList>
            <consortium name="US DOE Joint Genome Institute (JGI-PGF)"/>
            <person name="Walter F."/>
            <person name="Albersmeier A."/>
            <person name="Kalinowski J."/>
            <person name="Ruckert C."/>
        </authorList>
    </citation>
    <scope>NUCLEOTIDE SEQUENCE</scope>
    <source>
        <strain evidence="7">JCM 19831</strain>
    </source>
</reference>
<feature type="region of interest" description="Disordered" evidence="5">
    <location>
        <begin position="112"/>
        <end position="139"/>
    </location>
</feature>
<dbReference type="PANTHER" id="PTHR30385">
    <property type="entry name" value="SIGMA FACTOR F FLAGELLAR"/>
    <property type="match status" value="1"/>
</dbReference>
<keyword evidence="3" id="KW-0238">DNA-binding</keyword>
<dbReference type="NCBIfam" id="TIGR02980">
    <property type="entry name" value="SigBFG"/>
    <property type="match status" value="1"/>
</dbReference>
<dbReference type="InterPro" id="IPR036513">
    <property type="entry name" value="STAS_dom_sf"/>
</dbReference>
<dbReference type="SUPFAM" id="SSF52091">
    <property type="entry name" value="SpoIIaa-like"/>
    <property type="match status" value="1"/>
</dbReference>
<evidence type="ECO:0000256" key="5">
    <source>
        <dbReference type="SAM" id="MobiDB-lite"/>
    </source>
</evidence>
<protein>
    <recommendedName>
        <fullName evidence="6">STAS domain-containing protein</fullName>
    </recommendedName>
</protein>
<dbReference type="CDD" id="cd07043">
    <property type="entry name" value="STAS_anti-anti-sigma_factors"/>
    <property type="match status" value="1"/>
</dbReference>
<dbReference type="Proteomes" id="UP000642070">
    <property type="component" value="Unassembled WGS sequence"/>
</dbReference>
<name>A0A917TL50_9ACTN</name>
<dbReference type="InterPro" id="IPR007630">
    <property type="entry name" value="RNA_pol_sigma70_r4"/>
</dbReference>
<dbReference type="Gene3D" id="1.10.10.10">
    <property type="entry name" value="Winged helix-like DNA-binding domain superfamily/Winged helix DNA-binding domain"/>
    <property type="match status" value="2"/>
</dbReference>
<sequence length="387" mass="42502">METMPIEKVRSDSVLSLETWRNGDDEVLRPSGILDYAASLDLRVALFERLDAGQKQLTVDLSRLRLLDCAAADTLLRAQLEAQERGGALRAPGASDLVLDVLEIIGAAKQLRAYDDPPPGSPPVAESDPDEAGNDPPSQWTTVNELLRQAAAMDRGDPRRGALRERAIEHSLPLADRLARRFHGMGESPADLSQVAALGLMKAIDGFDPDYGTDFGGYATPTIVGELKRYFRDKGWGVHVPRRLQELRIEINRVRDTLGQRLGRSPTPKDVAEHLGVDEEQILEALVASSAYRPVSLFAPLGGDDDAGTLADVLGDDDRDIDGVEFRQAIKPLIARLPERERRILSLRFYGNRTQAQIAADLGISQMHVSRLLSRTLEGLRRALLDG</sequence>
<dbReference type="Gene3D" id="1.20.120.1810">
    <property type="match status" value="1"/>
</dbReference>
<dbReference type="InterPro" id="IPR036388">
    <property type="entry name" value="WH-like_DNA-bd_sf"/>
</dbReference>
<evidence type="ECO:0000313" key="7">
    <source>
        <dbReference type="EMBL" id="GGM27553.1"/>
    </source>
</evidence>
<dbReference type="InterPro" id="IPR013325">
    <property type="entry name" value="RNA_pol_sigma_r2"/>
</dbReference>
<dbReference type="PROSITE" id="PS50801">
    <property type="entry name" value="STAS"/>
    <property type="match status" value="1"/>
</dbReference>
<dbReference type="PRINTS" id="PR00046">
    <property type="entry name" value="SIGMA70FCT"/>
</dbReference>